<organism evidence="5 6">
    <name type="scientific">Tunturiibacter empetritectus</name>
    <dbReference type="NCBI Taxonomy" id="3069691"/>
    <lineage>
        <taxon>Bacteria</taxon>
        <taxon>Pseudomonadati</taxon>
        <taxon>Acidobacteriota</taxon>
        <taxon>Terriglobia</taxon>
        <taxon>Terriglobales</taxon>
        <taxon>Acidobacteriaceae</taxon>
        <taxon>Tunturiibacter</taxon>
    </lineage>
</organism>
<evidence type="ECO:0000256" key="3">
    <source>
        <dbReference type="SAM" id="SignalP"/>
    </source>
</evidence>
<gene>
    <name evidence="5" type="ORF">HDF09_002419</name>
</gene>
<keyword evidence="1" id="KW-0808">Transferase</keyword>
<feature type="chain" id="PRO_5030525440" evidence="3">
    <location>
        <begin position="23"/>
        <end position="311"/>
    </location>
</feature>
<dbReference type="Proteomes" id="UP000568106">
    <property type="component" value="Unassembled WGS sequence"/>
</dbReference>
<feature type="signal peptide" evidence="3">
    <location>
        <begin position="1"/>
        <end position="22"/>
    </location>
</feature>
<evidence type="ECO:0000259" key="4">
    <source>
        <dbReference type="Pfam" id="PF04389"/>
    </source>
</evidence>
<dbReference type="GO" id="GO:0008270">
    <property type="term" value="F:zinc ion binding"/>
    <property type="evidence" value="ECO:0007669"/>
    <property type="project" value="TreeGrafter"/>
</dbReference>
<sequence length="311" mass="34232">MTRRQPLLLALLLALLAPAINAQRATSTQFSGQAAYNLTKQLLDVAPKRFNGSPGHAKAEEFFKQHFAPEAAKGNFIADTFTATTPAGLQTMTNYLVKYPGKKDGIIVLASHYETNYYLRDINFYGANDGAATSALLIEIGNILRAHPPEGYSVWLVFDDGEESVSGKWSGADSLYGSRHLAAKWSQDGTLAKIKALLVADMIADKDLNIDYVENSTPWLLDLLKVAAKNTGHSANIFKYREAEEDDHLPFAQRGVPVLDVIDAHYGPTTDAMPDGYHHTDKDTLDKISAHSLQISGDIFLEMIRLINQRP</sequence>
<dbReference type="PANTHER" id="PTHR12283">
    <property type="entry name" value="GLUTAMINYL-PEPTIDE CYCLOTRANSFERASE"/>
    <property type="match status" value="1"/>
</dbReference>
<dbReference type="InterPro" id="IPR007484">
    <property type="entry name" value="Peptidase_M28"/>
</dbReference>
<dbReference type="EMBL" id="JACHDY010000003">
    <property type="protein sequence ID" value="MBB5317733.1"/>
    <property type="molecule type" value="Genomic_DNA"/>
</dbReference>
<accession>A0A7W8IIE4</accession>
<protein>
    <submittedName>
        <fullName evidence="5">Zn-dependent M28 family amino/carboxypeptidase</fullName>
    </submittedName>
</protein>
<name>A0A7W8IIE4_9BACT</name>
<keyword evidence="6" id="KW-1185">Reference proteome</keyword>
<keyword evidence="3" id="KW-0732">Signal</keyword>
<dbReference type="InterPro" id="IPR040234">
    <property type="entry name" value="QC/QCL"/>
</dbReference>
<dbReference type="GO" id="GO:0004180">
    <property type="term" value="F:carboxypeptidase activity"/>
    <property type="evidence" value="ECO:0007669"/>
    <property type="project" value="UniProtKB-KW"/>
</dbReference>
<dbReference type="AlphaFoldDB" id="A0A7W8IIE4"/>
<evidence type="ECO:0000313" key="6">
    <source>
        <dbReference type="Proteomes" id="UP000568106"/>
    </source>
</evidence>
<dbReference type="PANTHER" id="PTHR12283:SF6">
    <property type="entry name" value="GLUTAMINYL-PEPTIDE CYCLOTRANSFERASE-RELATED"/>
    <property type="match status" value="1"/>
</dbReference>
<evidence type="ECO:0000256" key="2">
    <source>
        <dbReference type="ARBA" id="ARBA00023315"/>
    </source>
</evidence>
<evidence type="ECO:0000256" key="1">
    <source>
        <dbReference type="ARBA" id="ARBA00022679"/>
    </source>
</evidence>
<dbReference type="GO" id="GO:0016603">
    <property type="term" value="F:glutaminyl-peptide cyclotransferase activity"/>
    <property type="evidence" value="ECO:0007669"/>
    <property type="project" value="TreeGrafter"/>
</dbReference>
<feature type="domain" description="Peptidase M28" evidence="4">
    <location>
        <begin position="94"/>
        <end position="303"/>
    </location>
</feature>
<reference evidence="5" key="1">
    <citation type="submission" date="2020-08" db="EMBL/GenBank/DDBJ databases">
        <title>Genomic Encyclopedia of Type Strains, Phase IV (KMG-V): Genome sequencing to study the core and pangenomes of soil and plant-associated prokaryotes.</title>
        <authorList>
            <person name="Whitman W."/>
        </authorList>
    </citation>
    <scope>NUCLEOTIDE SEQUENCE [LARGE SCALE GENOMIC DNA]</scope>
    <source>
        <strain evidence="5">M8UP27</strain>
    </source>
</reference>
<comment type="caution">
    <text evidence="5">The sequence shown here is derived from an EMBL/GenBank/DDBJ whole genome shotgun (WGS) entry which is preliminary data.</text>
</comment>
<dbReference type="SUPFAM" id="SSF53187">
    <property type="entry name" value="Zn-dependent exopeptidases"/>
    <property type="match status" value="1"/>
</dbReference>
<dbReference type="Gene3D" id="3.40.630.10">
    <property type="entry name" value="Zn peptidases"/>
    <property type="match status" value="1"/>
</dbReference>
<proteinExistence type="predicted"/>
<evidence type="ECO:0000313" key="5">
    <source>
        <dbReference type="EMBL" id="MBB5317733.1"/>
    </source>
</evidence>
<dbReference type="Pfam" id="PF04389">
    <property type="entry name" value="Peptidase_M28"/>
    <property type="match status" value="1"/>
</dbReference>
<keyword evidence="2" id="KW-0012">Acyltransferase</keyword>